<proteinExistence type="inferred from homology"/>
<dbReference type="SUPFAM" id="SSF56672">
    <property type="entry name" value="DNA/RNA polymerases"/>
    <property type="match status" value="1"/>
</dbReference>
<feature type="region of interest" description="SAW" evidence="3">
    <location>
        <begin position="387"/>
        <end position="463"/>
    </location>
</feature>
<name>A0ABQ4WWL6_9ASTR</name>
<evidence type="ECO:0000259" key="5">
    <source>
        <dbReference type="Pfam" id="PF03732"/>
    </source>
</evidence>
<keyword evidence="8" id="KW-1185">Reference proteome</keyword>
<evidence type="ECO:0000256" key="4">
    <source>
        <dbReference type="SAM" id="MobiDB-lite"/>
    </source>
</evidence>
<feature type="compositionally biased region" description="Basic and acidic residues" evidence="4">
    <location>
        <begin position="886"/>
        <end position="896"/>
    </location>
</feature>
<comment type="caution">
    <text evidence="7">The sequence shown here is derived from an EMBL/GenBank/DDBJ whole genome shotgun (WGS) entry which is preliminary data.</text>
</comment>
<feature type="compositionally biased region" description="Gly residues" evidence="4">
    <location>
        <begin position="902"/>
        <end position="911"/>
    </location>
</feature>
<reference evidence="7" key="2">
    <citation type="submission" date="2022-01" db="EMBL/GenBank/DDBJ databases">
        <authorList>
            <person name="Yamashiro T."/>
            <person name="Shiraishi A."/>
            <person name="Satake H."/>
            <person name="Nakayama K."/>
        </authorList>
    </citation>
    <scope>NUCLEOTIDE SEQUENCE</scope>
</reference>
<evidence type="ECO:0000256" key="2">
    <source>
        <dbReference type="ARBA" id="ARBA00023163"/>
    </source>
</evidence>
<dbReference type="Gene3D" id="3.30.70.270">
    <property type="match status" value="1"/>
</dbReference>
<keyword evidence="7" id="KW-0548">Nucleotidyltransferase</keyword>
<dbReference type="InterPro" id="IPR041577">
    <property type="entry name" value="RT_RNaseH_2"/>
</dbReference>
<protein>
    <submittedName>
        <fullName evidence="7">Reverse transcriptase domain-containing protein</fullName>
    </submittedName>
</protein>
<dbReference type="InterPro" id="IPR043502">
    <property type="entry name" value="DNA/RNA_pol_sf"/>
</dbReference>
<evidence type="ECO:0000313" key="7">
    <source>
        <dbReference type="EMBL" id="GJS57292.1"/>
    </source>
</evidence>
<accession>A0ABQ4WWL6</accession>
<dbReference type="Pfam" id="PF03514">
    <property type="entry name" value="GRAS"/>
    <property type="match status" value="1"/>
</dbReference>
<dbReference type="Pfam" id="PF03732">
    <property type="entry name" value="Retrotrans_gag"/>
    <property type="match status" value="1"/>
</dbReference>
<reference evidence="7" key="1">
    <citation type="journal article" date="2022" name="Int. J. Mol. Sci.">
        <title>Draft Genome of Tanacetum Coccineum: Genomic Comparison of Closely Related Tanacetum-Family Plants.</title>
        <authorList>
            <person name="Yamashiro T."/>
            <person name="Shiraishi A."/>
            <person name="Nakayama K."/>
            <person name="Satake H."/>
        </authorList>
    </citation>
    <scope>NUCLEOTIDE SEQUENCE</scope>
</reference>
<dbReference type="InterPro" id="IPR043128">
    <property type="entry name" value="Rev_trsase/Diguanyl_cyclase"/>
</dbReference>
<feature type="compositionally biased region" description="Basic and acidic residues" evidence="4">
    <location>
        <begin position="1036"/>
        <end position="1059"/>
    </location>
</feature>
<comment type="similarity">
    <text evidence="3">Belongs to the GRAS family.</text>
</comment>
<dbReference type="InterPro" id="IPR005162">
    <property type="entry name" value="Retrotrans_gag_dom"/>
</dbReference>
<feature type="domain" description="Reverse transcriptase/retrotransposon-derived protein RNase H-like" evidence="6">
    <location>
        <begin position="690"/>
        <end position="747"/>
    </location>
</feature>
<feature type="region of interest" description="Disordered" evidence="4">
    <location>
        <begin position="876"/>
        <end position="911"/>
    </location>
</feature>
<keyword evidence="7" id="KW-0695">RNA-directed DNA polymerase</keyword>
<dbReference type="Proteomes" id="UP001151760">
    <property type="component" value="Unassembled WGS sequence"/>
</dbReference>
<gene>
    <name evidence="7" type="ORF">Tco_0652076</name>
</gene>
<sequence>MEKWLTMALIKRCRSFWDIPFRGNMTWGWRKMLQLRPIIWQHVWYKIGDGSTVYTWFDHWDSLCPISKIVSPRDIHSAGFNLSFRISDSIQNGHWNWPLDWFTKYPMLSMINVPPQARCLPCHAFHLWLVIKRKLKTQDSLRQWDVWNHMKIYASLSKMSSSLYATIDYMIPMSKRRSARSIIARLVLAASSYFIWQERNLRLFKNQKRAANQIIECIKSTVRLKLLTCKFKKTRNMMAFMHLWKLPDSLIITGRRLADYAKSMNITFTFKMVMVSNMLDFNIDHQELDEHEKIAICAPFILSTLILKPNFLEHLMRIIRKINQCITLVTKIEANHVTPVIANRFTEALFFHSALFNSMSDCLANDDRHRKVSESVIYGQSICNIVAADGDERTLRHIGVDVWRPFFVCFGMVEIELSSDRLFEAKLFDGNFDCGKSCTVRVDGRCLLIDWKDVPVFSAWKFQICNSRSSSESARRWRRSRDVVATVDAFGCAAAEWFRWMSRNGLITTWDRFVESVKNRFGPSKYEDPQGALSKLLQLGTVEDYQREFEKLMNRVTDGVTVEVDLYVLPMQGPDVVLGIQWLQNLGKVSTSLPPHRSIDHRIHLLPDNKPVNVRPYRYPHYQKGEIGKLVNEMLSQVTIKDKFPIITVNEMFDELGGSRLVGYYRRFIKGYATLAALLTDLLWKDGFKWGVHEVTAFERLKQQLSTPPIVSLPNFKQVFMMEADASDTSIWAVLLQTNRLISYFSQEELVIAAFMSLSEPVVGLLVDLKKENKTLEELVALHHQINKGMRKLVDEYIKQCLVWQKTKYSTQAVGGYVQPLPTLSAAWEDVSIYFITGLPSCKGLTVILVIMAPRMRTQSAGRPAAESLGGGMGVRVGRGGRCRRPREGNDKRVDDLNGQGNDQGLGANGGVKGVNGNVKGANGGAPDFSTIIAQQLQNLLPSMLARVGNQGNVGNQNGNVVNENVQENVGNVLVNGNRVGGSYTEFLACNPKTGHAAYTDRFHELARLVPHLVTPESRKIESALTDEAVRNGSIKKVEKRGNVGDPSKDENGRDDNKRTRNGNCGKLEGGLNSLPLFNLRFMFVCKT</sequence>
<keyword evidence="2" id="KW-0804">Transcription</keyword>
<dbReference type="Pfam" id="PF17919">
    <property type="entry name" value="RT_RNaseH_2"/>
    <property type="match status" value="1"/>
</dbReference>
<evidence type="ECO:0000259" key="6">
    <source>
        <dbReference type="Pfam" id="PF17919"/>
    </source>
</evidence>
<dbReference type="PANTHER" id="PTHR31636">
    <property type="entry name" value="OSJNBA0084A10.13 PROTEIN-RELATED"/>
    <property type="match status" value="1"/>
</dbReference>
<feature type="domain" description="Retrotransposon gag" evidence="5">
    <location>
        <begin position="493"/>
        <end position="560"/>
    </location>
</feature>
<evidence type="ECO:0000256" key="1">
    <source>
        <dbReference type="ARBA" id="ARBA00023015"/>
    </source>
</evidence>
<feature type="region of interest" description="Disordered" evidence="4">
    <location>
        <begin position="1032"/>
        <end position="1066"/>
    </location>
</feature>
<evidence type="ECO:0000313" key="8">
    <source>
        <dbReference type="Proteomes" id="UP001151760"/>
    </source>
</evidence>
<keyword evidence="7" id="KW-0808">Transferase</keyword>
<organism evidence="7 8">
    <name type="scientific">Tanacetum coccineum</name>
    <dbReference type="NCBI Taxonomy" id="301880"/>
    <lineage>
        <taxon>Eukaryota</taxon>
        <taxon>Viridiplantae</taxon>
        <taxon>Streptophyta</taxon>
        <taxon>Embryophyta</taxon>
        <taxon>Tracheophyta</taxon>
        <taxon>Spermatophyta</taxon>
        <taxon>Magnoliopsida</taxon>
        <taxon>eudicotyledons</taxon>
        <taxon>Gunneridae</taxon>
        <taxon>Pentapetalae</taxon>
        <taxon>asterids</taxon>
        <taxon>campanulids</taxon>
        <taxon>Asterales</taxon>
        <taxon>Asteraceae</taxon>
        <taxon>Asteroideae</taxon>
        <taxon>Anthemideae</taxon>
        <taxon>Anthemidinae</taxon>
        <taxon>Tanacetum</taxon>
    </lineage>
</organism>
<comment type="caution">
    <text evidence="3">Lacks conserved residue(s) required for the propagation of feature annotation.</text>
</comment>
<feature type="region of interest" description="Leucine repeat II (LRII)" evidence="3">
    <location>
        <begin position="252"/>
        <end position="284"/>
    </location>
</feature>
<keyword evidence="1" id="KW-0805">Transcription regulation</keyword>
<dbReference type="EMBL" id="BQNB010008995">
    <property type="protein sequence ID" value="GJS57292.1"/>
    <property type="molecule type" value="Genomic_DNA"/>
</dbReference>
<dbReference type="InterPro" id="IPR005202">
    <property type="entry name" value="TF_GRAS"/>
</dbReference>
<dbReference type="GO" id="GO:0003964">
    <property type="term" value="F:RNA-directed DNA polymerase activity"/>
    <property type="evidence" value="ECO:0007669"/>
    <property type="project" value="UniProtKB-KW"/>
</dbReference>
<evidence type="ECO:0000256" key="3">
    <source>
        <dbReference type="PROSITE-ProRule" id="PRU01191"/>
    </source>
</evidence>
<dbReference type="PROSITE" id="PS50985">
    <property type="entry name" value="GRAS"/>
    <property type="match status" value="1"/>
</dbReference>